<evidence type="ECO:0000256" key="1">
    <source>
        <dbReference type="ARBA" id="ARBA00009437"/>
    </source>
</evidence>
<comment type="similarity">
    <text evidence="1">Belongs to the LysR transcriptional regulatory family.</text>
</comment>
<evidence type="ECO:0000256" key="4">
    <source>
        <dbReference type="ARBA" id="ARBA00023163"/>
    </source>
</evidence>
<dbReference type="PANTHER" id="PTHR30346:SF0">
    <property type="entry name" value="HCA OPERON TRANSCRIPTIONAL ACTIVATOR HCAR"/>
    <property type="match status" value="1"/>
</dbReference>
<dbReference type="InterPro" id="IPR000847">
    <property type="entry name" value="LysR_HTH_N"/>
</dbReference>
<dbReference type="Pfam" id="PF00126">
    <property type="entry name" value="HTH_1"/>
    <property type="match status" value="1"/>
</dbReference>
<accession>A0A4R0J2N2</accession>
<proteinExistence type="inferred from homology"/>
<dbReference type="InterPro" id="IPR036388">
    <property type="entry name" value="WH-like_DNA-bd_sf"/>
</dbReference>
<keyword evidence="4" id="KW-0804">Transcription</keyword>
<evidence type="ECO:0000313" key="6">
    <source>
        <dbReference type="EMBL" id="TCC40129.1"/>
    </source>
</evidence>
<dbReference type="SUPFAM" id="SSF53850">
    <property type="entry name" value="Periplasmic binding protein-like II"/>
    <property type="match status" value="1"/>
</dbReference>
<dbReference type="InterPro" id="IPR005119">
    <property type="entry name" value="LysR_subst-bd"/>
</dbReference>
<dbReference type="GO" id="GO:0003677">
    <property type="term" value="F:DNA binding"/>
    <property type="evidence" value="ECO:0007669"/>
    <property type="project" value="UniProtKB-KW"/>
</dbReference>
<evidence type="ECO:0000256" key="3">
    <source>
        <dbReference type="ARBA" id="ARBA00023125"/>
    </source>
</evidence>
<dbReference type="OrthoDB" id="3828349at2"/>
<dbReference type="AlphaFoldDB" id="A0A4R0J2N2"/>
<evidence type="ECO:0000313" key="7">
    <source>
        <dbReference type="Proteomes" id="UP000293342"/>
    </source>
</evidence>
<dbReference type="Gene3D" id="3.40.190.290">
    <property type="match status" value="1"/>
</dbReference>
<dbReference type="FunFam" id="1.10.10.10:FF:000001">
    <property type="entry name" value="LysR family transcriptional regulator"/>
    <property type="match status" value="1"/>
</dbReference>
<organism evidence="6 7">
    <name type="scientific">Kribbella capetownensis</name>
    <dbReference type="NCBI Taxonomy" id="1572659"/>
    <lineage>
        <taxon>Bacteria</taxon>
        <taxon>Bacillati</taxon>
        <taxon>Actinomycetota</taxon>
        <taxon>Actinomycetes</taxon>
        <taxon>Propionibacteriales</taxon>
        <taxon>Kribbellaceae</taxon>
        <taxon>Kribbella</taxon>
    </lineage>
</organism>
<keyword evidence="2" id="KW-0805">Transcription regulation</keyword>
<dbReference type="InterPro" id="IPR036390">
    <property type="entry name" value="WH_DNA-bd_sf"/>
</dbReference>
<dbReference type="EMBL" id="SJKD01000013">
    <property type="protein sequence ID" value="TCC40129.1"/>
    <property type="molecule type" value="Genomic_DNA"/>
</dbReference>
<feature type="domain" description="HTH lysR-type" evidence="5">
    <location>
        <begin position="1"/>
        <end position="58"/>
    </location>
</feature>
<dbReference type="SUPFAM" id="SSF46785">
    <property type="entry name" value="Winged helix' DNA-binding domain"/>
    <property type="match status" value="1"/>
</dbReference>
<dbReference type="Gene3D" id="1.10.10.10">
    <property type="entry name" value="Winged helix-like DNA-binding domain superfamily/Winged helix DNA-binding domain"/>
    <property type="match status" value="1"/>
</dbReference>
<keyword evidence="7" id="KW-1185">Reference proteome</keyword>
<name>A0A4R0J2N2_9ACTN</name>
<keyword evidence="3" id="KW-0238">DNA-binding</keyword>
<dbReference type="RefSeq" id="WP_131518823.1">
    <property type="nucleotide sequence ID" value="NZ_SJKD01000013.1"/>
</dbReference>
<gene>
    <name evidence="6" type="ORF">E0H75_39370</name>
</gene>
<dbReference type="PROSITE" id="PS50931">
    <property type="entry name" value="HTH_LYSR"/>
    <property type="match status" value="1"/>
</dbReference>
<protein>
    <submittedName>
        <fullName evidence="6">LysR family transcriptional regulator</fullName>
    </submittedName>
</protein>
<dbReference type="GO" id="GO:0032993">
    <property type="term" value="C:protein-DNA complex"/>
    <property type="evidence" value="ECO:0007669"/>
    <property type="project" value="TreeGrafter"/>
</dbReference>
<evidence type="ECO:0000259" key="5">
    <source>
        <dbReference type="PROSITE" id="PS50931"/>
    </source>
</evidence>
<sequence length="321" mass="34818">MDLEAVRTFVAASDAGQFQAAADELGITQQAVSKRIAALERQLGVLLFARLPRGAQLSVDGQAFLPHARELLRAADRAAASVLPGQRALRVDVLNRRTAPATALHAFHQLHPGIDLDVVTQPDAHVDSVVDAVAVGIVDATFRAITDPRRQISPPVRFARVIEDPHQLLVGPRHPLANATSLTPTDLTPYRIWMPGMRADTEWGAYYDELARVFALGIDTVGPSFGVEVLLDQLAESADLATFVGEGTRYLWPEAYDLRRIPIVDPTPIYPHSVVWRDDNPHPGLAALLDHLHAVSASTSIGETWAPAWARCTAQGGWLSG</sequence>
<reference evidence="6 7" key="1">
    <citation type="submission" date="2019-02" db="EMBL/GenBank/DDBJ databases">
        <title>Kribbella capetownensis sp. nov. and Kribbella speibonae sp. nov., isolated from soil.</title>
        <authorList>
            <person name="Curtis S.M."/>
            <person name="Norton I."/>
            <person name="Everest G.J."/>
            <person name="Meyers P.R."/>
        </authorList>
    </citation>
    <scope>NUCLEOTIDE SEQUENCE [LARGE SCALE GENOMIC DNA]</scope>
    <source>
        <strain evidence="6 7">YM53</strain>
    </source>
</reference>
<dbReference type="GO" id="GO:0003700">
    <property type="term" value="F:DNA-binding transcription factor activity"/>
    <property type="evidence" value="ECO:0007669"/>
    <property type="project" value="InterPro"/>
</dbReference>
<dbReference type="Proteomes" id="UP000293342">
    <property type="component" value="Unassembled WGS sequence"/>
</dbReference>
<dbReference type="Pfam" id="PF03466">
    <property type="entry name" value="LysR_substrate"/>
    <property type="match status" value="1"/>
</dbReference>
<dbReference type="PRINTS" id="PR00039">
    <property type="entry name" value="HTHLYSR"/>
</dbReference>
<comment type="caution">
    <text evidence="6">The sequence shown here is derived from an EMBL/GenBank/DDBJ whole genome shotgun (WGS) entry which is preliminary data.</text>
</comment>
<evidence type="ECO:0000256" key="2">
    <source>
        <dbReference type="ARBA" id="ARBA00023015"/>
    </source>
</evidence>
<dbReference type="PANTHER" id="PTHR30346">
    <property type="entry name" value="TRANSCRIPTIONAL DUAL REGULATOR HCAR-RELATED"/>
    <property type="match status" value="1"/>
</dbReference>